<dbReference type="Proteomes" id="UP001055879">
    <property type="component" value="Linkage Group LG06"/>
</dbReference>
<reference evidence="2" key="1">
    <citation type="journal article" date="2022" name="Mol. Ecol. Resour.">
        <title>The genomes of chicory, endive, great burdock and yacon provide insights into Asteraceae palaeo-polyploidization history and plant inulin production.</title>
        <authorList>
            <person name="Fan W."/>
            <person name="Wang S."/>
            <person name="Wang H."/>
            <person name="Wang A."/>
            <person name="Jiang F."/>
            <person name="Liu H."/>
            <person name="Zhao H."/>
            <person name="Xu D."/>
            <person name="Zhang Y."/>
        </authorList>
    </citation>
    <scope>NUCLEOTIDE SEQUENCE [LARGE SCALE GENOMIC DNA]</scope>
    <source>
        <strain evidence="2">cv. Niubang</strain>
    </source>
</reference>
<reference evidence="1 2" key="2">
    <citation type="journal article" date="2022" name="Mol. Ecol. Resour.">
        <title>The genomes of chicory, endive, great burdock and yacon provide insights into Asteraceae paleo-polyploidization history and plant inulin production.</title>
        <authorList>
            <person name="Fan W."/>
            <person name="Wang S."/>
            <person name="Wang H."/>
            <person name="Wang A."/>
            <person name="Jiang F."/>
            <person name="Liu H."/>
            <person name="Zhao H."/>
            <person name="Xu D."/>
            <person name="Zhang Y."/>
        </authorList>
    </citation>
    <scope>NUCLEOTIDE SEQUENCE [LARGE SCALE GENOMIC DNA]</scope>
    <source>
        <strain evidence="2">cv. Niubang</strain>
    </source>
</reference>
<comment type="caution">
    <text evidence="1">The sequence shown here is derived from an EMBL/GenBank/DDBJ whole genome shotgun (WGS) entry which is preliminary data.</text>
</comment>
<sequence length="117" mass="13417">MYQDSSLVFDFGDLSVDLKIAWFRSYNSVPFMLLHHSSVYLACRLVPVDNPSLLVSSNSKTLVILSLSLIDPQKWRQFKTEMIMSTTDLRCISSQLYVQCLSERGDRIAVLVLILKR</sequence>
<organism evidence="1 2">
    <name type="scientific">Arctium lappa</name>
    <name type="common">Greater burdock</name>
    <name type="synonym">Lappa major</name>
    <dbReference type="NCBI Taxonomy" id="4217"/>
    <lineage>
        <taxon>Eukaryota</taxon>
        <taxon>Viridiplantae</taxon>
        <taxon>Streptophyta</taxon>
        <taxon>Embryophyta</taxon>
        <taxon>Tracheophyta</taxon>
        <taxon>Spermatophyta</taxon>
        <taxon>Magnoliopsida</taxon>
        <taxon>eudicotyledons</taxon>
        <taxon>Gunneridae</taxon>
        <taxon>Pentapetalae</taxon>
        <taxon>asterids</taxon>
        <taxon>campanulids</taxon>
        <taxon>Asterales</taxon>
        <taxon>Asteraceae</taxon>
        <taxon>Carduoideae</taxon>
        <taxon>Cardueae</taxon>
        <taxon>Arctiinae</taxon>
        <taxon>Arctium</taxon>
    </lineage>
</organism>
<name>A0ACB9BC88_ARCLA</name>
<proteinExistence type="predicted"/>
<dbReference type="EMBL" id="CM042052">
    <property type="protein sequence ID" value="KAI3719565.1"/>
    <property type="molecule type" value="Genomic_DNA"/>
</dbReference>
<keyword evidence="2" id="KW-1185">Reference proteome</keyword>
<protein>
    <submittedName>
        <fullName evidence="1">Uncharacterized protein</fullName>
    </submittedName>
</protein>
<evidence type="ECO:0000313" key="2">
    <source>
        <dbReference type="Proteomes" id="UP001055879"/>
    </source>
</evidence>
<evidence type="ECO:0000313" key="1">
    <source>
        <dbReference type="EMBL" id="KAI3719565.1"/>
    </source>
</evidence>
<gene>
    <name evidence="1" type="ORF">L6452_20467</name>
</gene>
<accession>A0ACB9BC88</accession>